<gene>
    <name evidence="1" type="ORF">FLP15_03000</name>
</gene>
<dbReference type="Proteomes" id="UP000315128">
    <property type="component" value="Chromosome"/>
</dbReference>
<dbReference type="AlphaFoldDB" id="A0A514Z6V4"/>
<evidence type="ECO:0000313" key="1">
    <source>
        <dbReference type="EMBL" id="QDK70322.1"/>
    </source>
</evidence>
<proteinExistence type="predicted"/>
<name>A0A514Z6V4_9LACT</name>
<dbReference type="KEGG" id="lack:FLP15_03000"/>
<protein>
    <submittedName>
        <fullName evidence="1">Uncharacterized protein</fullName>
    </submittedName>
</protein>
<dbReference type="RefSeq" id="WP_142765937.1">
    <property type="nucleotide sequence ID" value="NZ_CP041356.1"/>
</dbReference>
<keyword evidence="2" id="KW-1185">Reference proteome</keyword>
<sequence>MENFKLKGYYSTHHIGCMVSVEPKIIPVISTDSFATLDEAKQEWMKDPWLEGEGKCILATEIIEVKNHD</sequence>
<organism evidence="1 2">
    <name type="scientific">Lactococcus protaetiae</name>
    <dbReference type="NCBI Taxonomy" id="2592653"/>
    <lineage>
        <taxon>Bacteria</taxon>
        <taxon>Bacillati</taxon>
        <taxon>Bacillota</taxon>
        <taxon>Bacilli</taxon>
        <taxon>Lactobacillales</taxon>
        <taxon>Streptococcaceae</taxon>
        <taxon>Lactococcus</taxon>
    </lineage>
</organism>
<accession>A0A514Z6V4</accession>
<dbReference type="EMBL" id="CP041356">
    <property type="protein sequence ID" value="QDK70322.1"/>
    <property type="molecule type" value="Genomic_DNA"/>
</dbReference>
<reference evidence="1 2" key="1">
    <citation type="submission" date="2019-07" db="EMBL/GenBank/DDBJ databases">
        <title>Genome sequencing of KACC 19320.</title>
        <authorList>
            <person name="Heo J."/>
            <person name="Kim S.-J."/>
            <person name="Kim J.-S."/>
            <person name="Hong S.-B."/>
            <person name="Kwon S.-W."/>
        </authorList>
    </citation>
    <scope>NUCLEOTIDE SEQUENCE [LARGE SCALE GENOMIC DNA]</scope>
    <source>
        <strain evidence="1 2">KACC 19320</strain>
    </source>
</reference>
<evidence type="ECO:0000313" key="2">
    <source>
        <dbReference type="Proteomes" id="UP000315128"/>
    </source>
</evidence>